<keyword evidence="2" id="KW-0732">Signal</keyword>
<protein>
    <recommendedName>
        <fullName evidence="5">Oxygen tolerance protein BatD</fullName>
    </recommendedName>
</protein>
<dbReference type="STRING" id="1777140.AWB79_00895"/>
<feature type="chain" id="PRO_5007619310" description="Oxygen tolerance protein BatD" evidence="2">
    <location>
        <begin position="22"/>
        <end position="441"/>
    </location>
</feature>
<keyword evidence="4" id="KW-1185">Reference proteome</keyword>
<organism evidence="3 4">
    <name type="scientific">Caballeronia hypogeia</name>
    <dbReference type="NCBI Taxonomy" id="1777140"/>
    <lineage>
        <taxon>Bacteria</taxon>
        <taxon>Pseudomonadati</taxon>
        <taxon>Pseudomonadota</taxon>
        <taxon>Betaproteobacteria</taxon>
        <taxon>Burkholderiales</taxon>
        <taxon>Burkholderiaceae</taxon>
        <taxon>Caballeronia</taxon>
    </lineage>
</organism>
<evidence type="ECO:0000256" key="2">
    <source>
        <dbReference type="SAM" id="SignalP"/>
    </source>
</evidence>
<dbReference type="PANTHER" id="PTHR40940">
    <property type="entry name" value="PROTEIN BATD-RELATED"/>
    <property type="match status" value="1"/>
</dbReference>
<accession>A0A157ZHC5</accession>
<sequence>MMMRRLLSMLCLWLACAIAWADDAPRTMLRAHLEPSGPVVAGSAVMLVVDALTTTWFTAAPDWPLFEIRDAFVTLPDDSAQNMNETIDGVRWFGVSRAYRIVPRTSGSFDVPAFTITLHPGGMDTPVAQQTPALKFLATLPPGAEGMTSFFPAPNLTATQRIEPQDGKLEVGGTITRMVTQRAEATESMLIAPVRFDDIEGLRRTPKQPATRNIASDRTGLVAGERTDTVTYVVNRRGHYELPPIDIEWWNTTTQRRETVHLPAVRFIARAAHEKPLWEIPADALAGAARHTVIFLNARDMVIACIALLAIVAGVWCYPRLRRWLERLSRWWRAERKRRAEGEFAAWRALRRAADSGLMQRVAPALYRWMDTNPHIAHPAKLDDLAHEEEPALQELARGVEAHYQKPQADDARMRVKLHRLMPSKRSRHARKPALPPLNEG</sequence>
<evidence type="ECO:0000313" key="3">
    <source>
        <dbReference type="EMBL" id="SAK44886.1"/>
    </source>
</evidence>
<comment type="caution">
    <text evidence="3">The sequence shown here is derived from an EMBL/GenBank/DDBJ whole genome shotgun (WGS) entry which is preliminary data.</text>
</comment>
<dbReference type="PANTHER" id="PTHR40940:SF1">
    <property type="entry name" value="PROTEIN BATD"/>
    <property type="match status" value="1"/>
</dbReference>
<evidence type="ECO:0000313" key="4">
    <source>
        <dbReference type="Proteomes" id="UP000054851"/>
    </source>
</evidence>
<proteinExistence type="predicted"/>
<feature type="compositionally biased region" description="Basic residues" evidence="1">
    <location>
        <begin position="420"/>
        <end position="432"/>
    </location>
</feature>
<dbReference type="EMBL" id="FCOA02000002">
    <property type="protein sequence ID" value="SAK44886.1"/>
    <property type="molecule type" value="Genomic_DNA"/>
</dbReference>
<evidence type="ECO:0000256" key="1">
    <source>
        <dbReference type="SAM" id="MobiDB-lite"/>
    </source>
</evidence>
<dbReference type="AlphaFoldDB" id="A0A157ZHC5"/>
<gene>
    <name evidence="3" type="ORF">AWB79_00895</name>
</gene>
<evidence type="ECO:0008006" key="5">
    <source>
        <dbReference type="Google" id="ProtNLM"/>
    </source>
</evidence>
<feature type="signal peptide" evidence="2">
    <location>
        <begin position="1"/>
        <end position="21"/>
    </location>
</feature>
<dbReference type="InterPro" id="IPR025738">
    <property type="entry name" value="BatD"/>
</dbReference>
<reference evidence="3" key="1">
    <citation type="submission" date="2016-01" db="EMBL/GenBank/DDBJ databases">
        <authorList>
            <person name="Peeters C."/>
        </authorList>
    </citation>
    <scope>NUCLEOTIDE SEQUENCE</scope>
    <source>
        <strain evidence="3">LMG 29322</strain>
    </source>
</reference>
<dbReference type="RefSeq" id="WP_061166178.1">
    <property type="nucleotide sequence ID" value="NZ_FCOA02000002.1"/>
</dbReference>
<name>A0A157ZHC5_9BURK</name>
<dbReference type="Proteomes" id="UP000054851">
    <property type="component" value="Unassembled WGS sequence"/>
</dbReference>
<dbReference type="PROSITE" id="PS51257">
    <property type="entry name" value="PROKAR_LIPOPROTEIN"/>
    <property type="match status" value="1"/>
</dbReference>
<feature type="region of interest" description="Disordered" evidence="1">
    <location>
        <begin position="420"/>
        <end position="441"/>
    </location>
</feature>